<evidence type="ECO:0000313" key="6">
    <source>
        <dbReference type="EMBL" id="ASY11465.1"/>
    </source>
</evidence>
<protein>
    <submittedName>
        <fullName evidence="6">UDP-glucose 4-epimerase</fullName>
    </submittedName>
</protein>
<feature type="domain" description="NAD-dependent epimerase/dehydratase" evidence="5">
    <location>
        <begin position="4"/>
        <end position="242"/>
    </location>
</feature>
<dbReference type="InterPro" id="IPR036291">
    <property type="entry name" value="NAD(P)-bd_dom_sf"/>
</dbReference>
<dbReference type="InterPro" id="IPR044516">
    <property type="entry name" value="UXS-like"/>
</dbReference>
<dbReference type="GO" id="GO:0042732">
    <property type="term" value="P:D-xylose metabolic process"/>
    <property type="evidence" value="ECO:0007669"/>
    <property type="project" value="InterPro"/>
</dbReference>
<sequence>MRAFITGGAGFIGSHLADALIARGDSITILDNLSTGSKENIAHILDKVTFVEGDIRNQDLVEQLTKDADVVLHMAAALGVQTIMHHTVESVSTNFTGSEVVMQAALKYDKRLIIASTSEIYGKNPKQPLSETDDRVVGAPQKIRWTYADAKALEEAVAYALFTTDGLKQTTLRFFNTVGPRQTGRYGMVVPRFVQAALNNEAIPVHGDGTQSRVFCHVEDVIKAVLLVIADDSTIGEVFNVGGVGETTIKQLAEKIIERTNSTSTISYTPYTEAYPPGYEDMQRRVPDTTKLRTHLKWQPAHTLDSIIDDVTADKRK</sequence>
<dbReference type="Proteomes" id="UP000217216">
    <property type="component" value="Chromosome"/>
</dbReference>
<accession>A0AAD0E5D5</accession>
<dbReference type="PANTHER" id="PTHR43078">
    <property type="entry name" value="UDP-GLUCURONIC ACID DECARBOXYLASE-RELATED"/>
    <property type="match status" value="1"/>
</dbReference>
<dbReference type="GO" id="GO:0070403">
    <property type="term" value="F:NAD+ binding"/>
    <property type="evidence" value="ECO:0007669"/>
    <property type="project" value="InterPro"/>
</dbReference>
<dbReference type="SUPFAM" id="SSF51735">
    <property type="entry name" value="NAD(P)-binding Rossmann-fold domains"/>
    <property type="match status" value="1"/>
</dbReference>
<keyword evidence="3" id="KW-0520">NAD</keyword>
<name>A0AAD0E5D5_9ACTN</name>
<evidence type="ECO:0000256" key="1">
    <source>
        <dbReference type="ARBA" id="ARBA00001911"/>
    </source>
</evidence>
<dbReference type="Gene3D" id="3.40.50.720">
    <property type="entry name" value="NAD(P)-binding Rossmann-like Domain"/>
    <property type="match status" value="1"/>
</dbReference>
<dbReference type="AlphaFoldDB" id="A0AAD0E5D5"/>
<gene>
    <name evidence="6" type="ORF">A1s21155_00300</name>
</gene>
<evidence type="ECO:0000313" key="7">
    <source>
        <dbReference type="Proteomes" id="UP000217216"/>
    </source>
</evidence>
<dbReference type="Pfam" id="PF01370">
    <property type="entry name" value="Epimerase"/>
    <property type="match status" value="1"/>
</dbReference>
<evidence type="ECO:0000259" key="5">
    <source>
        <dbReference type="Pfam" id="PF01370"/>
    </source>
</evidence>
<dbReference type="PANTHER" id="PTHR43078:SF6">
    <property type="entry name" value="UDP-GLUCURONIC ACID DECARBOXYLASE 1"/>
    <property type="match status" value="1"/>
</dbReference>
<dbReference type="InterPro" id="IPR001509">
    <property type="entry name" value="Epimerase_deHydtase"/>
</dbReference>
<comment type="cofactor">
    <cofactor evidence="1">
        <name>NAD(+)</name>
        <dbReference type="ChEBI" id="CHEBI:57540"/>
    </cofactor>
</comment>
<keyword evidence="4" id="KW-0456">Lyase</keyword>
<dbReference type="GeneID" id="300656584"/>
<organism evidence="6 7">
    <name type="scientific">Candidatus Planktophila dulcis</name>
    <dbReference type="NCBI Taxonomy" id="1884914"/>
    <lineage>
        <taxon>Bacteria</taxon>
        <taxon>Bacillati</taxon>
        <taxon>Actinomycetota</taxon>
        <taxon>Actinomycetes</taxon>
        <taxon>Candidatus Nanopelagicales</taxon>
        <taxon>Candidatus Nanopelagicaceae</taxon>
        <taxon>Candidatus Planktophila</taxon>
    </lineage>
</organism>
<evidence type="ECO:0000256" key="2">
    <source>
        <dbReference type="ARBA" id="ARBA00022793"/>
    </source>
</evidence>
<proteinExistence type="predicted"/>
<dbReference type="KEGG" id="plak:A1s21155_00300"/>
<dbReference type="EMBL" id="CP016770">
    <property type="protein sequence ID" value="ASY11465.1"/>
    <property type="molecule type" value="Genomic_DNA"/>
</dbReference>
<keyword evidence="2" id="KW-0210">Decarboxylase</keyword>
<evidence type="ECO:0000256" key="4">
    <source>
        <dbReference type="ARBA" id="ARBA00023239"/>
    </source>
</evidence>
<dbReference type="GO" id="GO:0005737">
    <property type="term" value="C:cytoplasm"/>
    <property type="evidence" value="ECO:0007669"/>
    <property type="project" value="TreeGrafter"/>
</dbReference>
<evidence type="ECO:0000256" key="3">
    <source>
        <dbReference type="ARBA" id="ARBA00023027"/>
    </source>
</evidence>
<dbReference type="RefSeq" id="WP_095695906.1">
    <property type="nucleotide sequence ID" value="NZ_CP016770.1"/>
</dbReference>
<keyword evidence="7" id="KW-1185">Reference proteome</keyword>
<dbReference type="GO" id="GO:0048040">
    <property type="term" value="F:UDP-glucuronate decarboxylase activity"/>
    <property type="evidence" value="ECO:0007669"/>
    <property type="project" value="TreeGrafter"/>
</dbReference>
<reference evidence="6 7" key="1">
    <citation type="submission" date="2016-07" db="EMBL/GenBank/DDBJ databases">
        <title>High microdiversification within the ubiquitous acI lineage of Actinobacteria.</title>
        <authorList>
            <person name="Neuenschwander S.M."/>
            <person name="Salcher M."/>
            <person name="Ghai R."/>
            <person name="Pernthaler J."/>
        </authorList>
    </citation>
    <scope>NUCLEOTIDE SEQUENCE [LARGE SCALE GENOMIC DNA]</scope>
    <source>
        <strain evidence="6">MMS-21-155</strain>
    </source>
</reference>